<keyword evidence="2" id="KW-1185">Reference proteome</keyword>
<accession>A0A087T513</accession>
<evidence type="ECO:0000313" key="1">
    <source>
        <dbReference type="EMBL" id="KFM60202.1"/>
    </source>
</evidence>
<evidence type="ECO:0000313" key="2">
    <source>
        <dbReference type="Proteomes" id="UP000054359"/>
    </source>
</evidence>
<organism evidence="1 2">
    <name type="scientific">Stegodyphus mimosarum</name>
    <name type="common">African social velvet spider</name>
    <dbReference type="NCBI Taxonomy" id="407821"/>
    <lineage>
        <taxon>Eukaryota</taxon>
        <taxon>Metazoa</taxon>
        <taxon>Ecdysozoa</taxon>
        <taxon>Arthropoda</taxon>
        <taxon>Chelicerata</taxon>
        <taxon>Arachnida</taxon>
        <taxon>Araneae</taxon>
        <taxon>Araneomorphae</taxon>
        <taxon>Entelegynae</taxon>
        <taxon>Eresoidea</taxon>
        <taxon>Eresidae</taxon>
        <taxon>Stegodyphus</taxon>
    </lineage>
</organism>
<name>A0A087T513_STEMI</name>
<proteinExistence type="predicted"/>
<dbReference type="AlphaFoldDB" id="A0A087T513"/>
<feature type="non-terminal residue" evidence="1">
    <location>
        <position position="50"/>
    </location>
</feature>
<dbReference type="EMBL" id="KK113439">
    <property type="protein sequence ID" value="KFM60202.1"/>
    <property type="molecule type" value="Genomic_DNA"/>
</dbReference>
<protein>
    <submittedName>
        <fullName evidence="1">Uncharacterized protein</fullName>
    </submittedName>
</protein>
<dbReference type="Proteomes" id="UP000054359">
    <property type="component" value="Unassembled WGS sequence"/>
</dbReference>
<sequence>MQSSCRSKSNSSYLSTENCIWWYLNRYKFHIYCFIYWSGNNIHNMNMLLP</sequence>
<reference evidence="1 2" key="1">
    <citation type="submission" date="2013-11" db="EMBL/GenBank/DDBJ databases">
        <title>Genome sequencing of Stegodyphus mimosarum.</title>
        <authorList>
            <person name="Bechsgaard J."/>
        </authorList>
    </citation>
    <scope>NUCLEOTIDE SEQUENCE [LARGE SCALE GENOMIC DNA]</scope>
</reference>
<gene>
    <name evidence="1" type="ORF">X975_15105</name>
</gene>